<reference evidence="2 4" key="2">
    <citation type="submission" date="2019-06" db="EMBL/GenBank/DDBJ databases">
        <title>Complete genome of Dickeya zeae PL65.</title>
        <authorList>
            <person name="Boluk G."/>
            <person name="Arif M."/>
        </authorList>
    </citation>
    <scope>NUCLEOTIDE SEQUENCE [LARGE SCALE GENOMIC DNA]</scope>
    <source>
        <strain evidence="2 4">PL65</strain>
    </source>
</reference>
<dbReference type="NCBIfam" id="TIGR00752">
    <property type="entry name" value="slp"/>
    <property type="match status" value="1"/>
</dbReference>
<evidence type="ECO:0000313" key="2">
    <source>
        <dbReference type="EMBL" id="QYM90894.1"/>
    </source>
</evidence>
<dbReference type="PANTHER" id="PTHR37530:SF1">
    <property type="entry name" value="OUTER MEMBRANE PROTEIN SLP"/>
    <property type="match status" value="1"/>
</dbReference>
<dbReference type="GO" id="GO:0019867">
    <property type="term" value="C:outer membrane"/>
    <property type="evidence" value="ECO:0007669"/>
    <property type="project" value="InterPro"/>
</dbReference>
<sequence>MTIECFANQAFERRRSGWTRGGWCALLLLSLSVLSGCVTVPDEIRGTSATPQMDLIRVMNAPSLYVGQESRFGGRIADIRNEANRTRLEIVTLPLDGAGRPRLDEPSEGRLVAYVSGFLEPVEFKNQLITVVGPITGSEQGKIGERPYTFVVVKVEGYKRWRVVQQMVLPPRAYDPWWDRRYRHVWGPGWGPGWNDGYAPVQVETVVTE</sequence>
<name>A0AAE7CYM7_9GAMM</name>
<dbReference type="Pfam" id="PF03843">
    <property type="entry name" value="Slp"/>
    <property type="match status" value="1"/>
</dbReference>
<dbReference type="EMBL" id="CP040817">
    <property type="protein sequence ID" value="QYM90894.1"/>
    <property type="molecule type" value="Genomic_DNA"/>
</dbReference>
<evidence type="ECO:0000313" key="1">
    <source>
        <dbReference type="EMBL" id="QIZ51096.1"/>
    </source>
</evidence>
<dbReference type="InterPro" id="IPR004658">
    <property type="entry name" value="OMP_Slp"/>
</dbReference>
<dbReference type="AlphaFoldDB" id="A0AAE7CYM7"/>
<protein>
    <submittedName>
        <fullName evidence="1">Slp family lipoprotein</fullName>
    </submittedName>
</protein>
<gene>
    <name evidence="1" type="ORF">DWG24_10135</name>
    <name evidence="2" type="ORF">FGI21_02965</name>
</gene>
<dbReference type="EMBL" id="CP033622">
    <property type="protein sequence ID" value="QIZ51096.1"/>
    <property type="molecule type" value="Genomic_DNA"/>
</dbReference>
<proteinExistence type="predicted"/>
<accession>A0AAE7CYM7</accession>
<dbReference type="PIRSF" id="PIRSF004982">
    <property type="entry name" value="SlP"/>
    <property type="match status" value="1"/>
</dbReference>
<keyword evidence="1" id="KW-0449">Lipoprotein</keyword>
<dbReference type="Proteomes" id="UP000824976">
    <property type="component" value="Chromosome"/>
</dbReference>
<evidence type="ECO:0000313" key="4">
    <source>
        <dbReference type="Proteomes" id="UP000824976"/>
    </source>
</evidence>
<dbReference type="Proteomes" id="UP000500801">
    <property type="component" value="Chromosome"/>
</dbReference>
<dbReference type="RefSeq" id="WP_168362421.1">
    <property type="nucleotide sequence ID" value="NZ_CP033622.1"/>
</dbReference>
<dbReference type="PANTHER" id="PTHR37530">
    <property type="entry name" value="OUTER MEMBRANE PROTEIN SLP"/>
    <property type="match status" value="1"/>
</dbReference>
<reference evidence="1 3" key="1">
    <citation type="submission" date="2018-11" db="EMBL/GenBank/DDBJ databases">
        <title>Complete genome sequence of Dickeya zeae strain CE1 infecting Canna edulis Ker-Gawl. in China.</title>
        <authorList>
            <person name="Zhang J."/>
            <person name="Lin B."/>
            <person name="Shen H."/>
            <person name="Jiang S."/>
            <person name="Pu X."/>
            <person name="Sun D."/>
        </authorList>
    </citation>
    <scope>NUCLEOTIDE SEQUENCE [LARGE SCALE GENOMIC DNA]</scope>
    <source>
        <strain evidence="1 3">CE1</strain>
    </source>
</reference>
<keyword evidence="4" id="KW-1185">Reference proteome</keyword>
<organism evidence="1 3">
    <name type="scientific">Dickeya zeae</name>
    <dbReference type="NCBI Taxonomy" id="204042"/>
    <lineage>
        <taxon>Bacteria</taxon>
        <taxon>Pseudomonadati</taxon>
        <taxon>Pseudomonadota</taxon>
        <taxon>Gammaproteobacteria</taxon>
        <taxon>Enterobacterales</taxon>
        <taxon>Pectobacteriaceae</taxon>
        <taxon>Dickeya</taxon>
    </lineage>
</organism>
<evidence type="ECO:0000313" key="3">
    <source>
        <dbReference type="Proteomes" id="UP000500801"/>
    </source>
</evidence>